<feature type="transmembrane region" description="Helical" evidence="2">
    <location>
        <begin position="12"/>
        <end position="31"/>
    </location>
</feature>
<reference evidence="3 4" key="1">
    <citation type="submission" date="2020-07" db="EMBL/GenBank/DDBJ databases">
        <title>Genomic Encyclopedia of Type Strains, Phase IV (KMG-V): Genome sequencing to study the core and pangenomes of soil and plant-associated prokaryotes.</title>
        <authorList>
            <person name="Whitman W."/>
        </authorList>
    </citation>
    <scope>NUCLEOTIDE SEQUENCE [LARGE SCALE GENOMIC DNA]</scope>
    <source>
        <strain evidence="3 4">M8UP30</strain>
    </source>
</reference>
<dbReference type="InterPro" id="IPR029050">
    <property type="entry name" value="Immunoprotect_excell_Ig-like"/>
</dbReference>
<keyword evidence="2" id="KW-0812">Transmembrane</keyword>
<name>A0A7Y9NKU6_9BACT</name>
<accession>A0A7Y9NKU6</accession>
<feature type="transmembrane region" description="Helical" evidence="2">
    <location>
        <begin position="43"/>
        <end position="62"/>
    </location>
</feature>
<evidence type="ECO:0000256" key="2">
    <source>
        <dbReference type="SAM" id="Phobius"/>
    </source>
</evidence>
<dbReference type="AlphaFoldDB" id="A0A7Y9NKU6"/>
<organism evidence="3 4">
    <name type="scientific">Tunturiibacter lichenicola</name>
    <dbReference type="NCBI Taxonomy" id="2051959"/>
    <lineage>
        <taxon>Bacteria</taxon>
        <taxon>Pseudomonadati</taxon>
        <taxon>Acidobacteriota</taxon>
        <taxon>Terriglobia</taxon>
        <taxon>Terriglobales</taxon>
        <taxon>Acidobacteriaceae</taxon>
        <taxon>Tunturiibacter</taxon>
    </lineage>
</organism>
<sequence>MGWGVRLTELLLVGVGGWTALGLVGVGVSWLRGERLRVRRGIAWLAGVWVVYLTVLIGVSLGQKQRVVAVGEPQCFDEMCFTVVRVDEVRGFLVRDGRRLVRVTVRVTNRGRSARSDGLIRVYLTDAQGRLWEESAGVNGVGLSTRVAGGDSVMSEPVFKVAGDATGLRLVLTHGWKQPGALVIGDSDSMLHRKTVVELGR</sequence>
<evidence type="ECO:0000313" key="3">
    <source>
        <dbReference type="EMBL" id="NYF50678.1"/>
    </source>
</evidence>
<evidence type="ECO:0000256" key="1">
    <source>
        <dbReference type="ARBA" id="ARBA00022729"/>
    </source>
</evidence>
<gene>
    <name evidence="3" type="ORF">HDF12_001043</name>
</gene>
<comment type="caution">
    <text evidence="3">The sequence shown here is derived from an EMBL/GenBank/DDBJ whole genome shotgun (WGS) entry which is preliminary data.</text>
</comment>
<proteinExistence type="predicted"/>
<keyword evidence="2" id="KW-0472">Membrane</keyword>
<dbReference type="Gene3D" id="2.60.40.1240">
    <property type="match status" value="1"/>
</dbReference>
<keyword evidence="1" id="KW-0732">Signal</keyword>
<evidence type="ECO:0008006" key="5">
    <source>
        <dbReference type="Google" id="ProtNLM"/>
    </source>
</evidence>
<protein>
    <recommendedName>
        <fullName evidence="5">DUF4352 domain-containing protein</fullName>
    </recommendedName>
</protein>
<dbReference type="EMBL" id="JACCCV010000001">
    <property type="protein sequence ID" value="NYF50678.1"/>
    <property type="molecule type" value="Genomic_DNA"/>
</dbReference>
<evidence type="ECO:0000313" key="4">
    <source>
        <dbReference type="Proteomes" id="UP000534186"/>
    </source>
</evidence>
<dbReference type="Proteomes" id="UP000534186">
    <property type="component" value="Unassembled WGS sequence"/>
</dbReference>
<keyword evidence="2" id="KW-1133">Transmembrane helix</keyword>